<dbReference type="EMBL" id="BK014806">
    <property type="protein sequence ID" value="DAD76637.1"/>
    <property type="molecule type" value="Genomic_DNA"/>
</dbReference>
<feature type="region of interest" description="Disordered" evidence="1">
    <location>
        <begin position="37"/>
        <end position="62"/>
    </location>
</feature>
<evidence type="ECO:0000313" key="2">
    <source>
        <dbReference type="EMBL" id="DAD76637.1"/>
    </source>
</evidence>
<evidence type="ECO:0000256" key="1">
    <source>
        <dbReference type="SAM" id="MobiDB-lite"/>
    </source>
</evidence>
<sequence length="62" mass="6718">MRWGLGSPPAGYTGSTGGGVGHARDKIFQRKRRFLVPISPTPTPSSQNETHLIVQVSKNSKK</sequence>
<organism evidence="2">
    <name type="scientific">Siphoviridae sp. ctOVO10</name>
    <dbReference type="NCBI Taxonomy" id="2826311"/>
    <lineage>
        <taxon>Viruses</taxon>
        <taxon>Duplodnaviria</taxon>
        <taxon>Heunggongvirae</taxon>
        <taxon>Uroviricota</taxon>
        <taxon>Caudoviricetes</taxon>
    </lineage>
</organism>
<proteinExistence type="predicted"/>
<reference evidence="2" key="1">
    <citation type="journal article" date="2021" name="Proc. Natl. Acad. Sci. U.S.A.">
        <title>A Catalog of Tens of Thousands of Viruses from Human Metagenomes Reveals Hidden Associations with Chronic Diseases.</title>
        <authorList>
            <person name="Tisza M.J."/>
            <person name="Buck C.B."/>
        </authorList>
    </citation>
    <scope>NUCLEOTIDE SEQUENCE</scope>
    <source>
        <strain evidence="2">CtOVO10</strain>
    </source>
</reference>
<feature type="region of interest" description="Disordered" evidence="1">
    <location>
        <begin position="1"/>
        <end position="22"/>
    </location>
</feature>
<accession>A0A8S5M2X7</accession>
<name>A0A8S5M2X7_9CAUD</name>
<feature type="compositionally biased region" description="Low complexity" evidence="1">
    <location>
        <begin position="1"/>
        <end position="13"/>
    </location>
</feature>
<protein>
    <submittedName>
        <fullName evidence="2">Uncharacterized protein</fullName>
    </submittedName>
</protein>